<dbReference type="Gene3D" id="1.10.238.10">
    <property type="entry name" value="EF-hand"/>
    <property type="match status" value="1"/>
</dbReference>
<dbReference type="Pfam" id="PF13202">
    <property type="entry name" value="EF-hand_5"/>
    <property type="match status" value="2"/>
</dbReference>
<sequence>MQFTEAFDLADLDDDGRVEFVDSRDHFVRIDINGDGQLTEEEMVGDSAGEDLPPRLFNIIDFNRDEKVTFVDFELFHFALEFGNDMDLGEYLEYCISKADLEESGITVKAYLRARRNYLVMDIDDNLKVSEQEFRSQFRVADFDKSGTLTTFELNAFKPIRFVDVTDYCSESNAGYTLDMLLNLFYDADTDEDSFLTMTEYLARVGTLTAST</sequence>
<gene>
    <name evidence="3" type="ORF">SNE40_022492</name>
</gene>
<proteinExistence type="predicted"/>
<reference evidence="3 4" key="1">
    <citation type="submission" date="2024-01" db="EMBL/GenBank/DDBJ databases">
        <title>The genome of the rayed Mediterranean limpet Patella caerulea (Linnaeus, 1758).</title>
        <authorList>
            <person name="Anh-Thu Weber A."/>
            <person name="Halstead-Nussloch G."/>
        </authorList>
    </citation>
    <scope>NUCLEOTIDE SEQUENCE [LARGE SCALE GENOMIC DNA]</scope>
    <source>
        <strain evidence="3">AATW-2023a</strain>
        <tissue evidence="3">Whole specimen</tissue>
    </source>
</reference>
<dbReference type="InterPro" id="IPR018247">
    <property type="entry name" value="EF_Hand_1_Ca_BS"/>
</dbReference>
<accession>A0AAN8G8B1</accession>
<comment type="caution">
    <text evidence="3">The sequence shown here is derived from an EMBL/GenBank/DDBJ whole genome shotgun (WGS) entry which is preliminary data.</text>
</comment>
<evidence type="ECO:0000256" key="1">
    <source>
        <dbReference type="ARBA" id="ARBA00022837"/>
    </source>
</evidence>
<evidence type="ECO:0000313" key="4">
    <source>
        <dbReference type="Proteomes" id="UP001347796"/>
    </source>
</evidence>
<keyword evidence="1" id="KW-0106">Calcium</keyword>
<dbReference type="PROSITE" id="PS50222">
    <property type="entry name" value="EF_HAND_2"/>
    <property type="match status" value="1"/>
</dbReference>
<evidence type="ECO:0000313" key="3">
    <source>
        <dbReference type="EMBL" id="KAK6165591.1"/>
    </source>
</evidence>
<dbReference type="PROSITE" id="PS00018">
    <property type="entry name" value="EF_HAND_1"/>
    <property type="match status" value="1"/>
</dbReference>
<dbReference type="InterPro" id="IPR002048">
    <property type="entry name" value="EF_hand_dom"/>
</dbReference>
<dbReference type="EMBL" id="JAZGQO010000021">
    <property type="protein sequence ID" value="KAK6165591.1"/>
    <property type="molecule type" value="Genomic_DNA"/>
</dbReference>
<evidence type="ECO:0000259" key="2">
    <source>
        <dbReference type="PROSITE" id="PS50222"/>
    </source>
</evidence>
<name>A0AAN8G8B1_PATCE</name>
<dbReference type="InterPro" id="IPR011992">
    <property type="entry name" value="EF-hand-dom_pair"/>
</dbReference>
<keyword evidence="4" id="KW-1185">Reference proteome</keyword>
<dbReference type="GO" id="GO:0005509">
    <property type="term" value="F:calcium ion binding"/>
    <property type="evidence" value="ECO:0007669"/>
    <property type="project" value="InterPro"/>
</dbReference>
<protein>
    <recommendedName>
        <fullName evidence="2">EF-hand domain-containing protein</fullName>
    </recommendedName>
</protein>
<organism evidence="3 4">
    <name type="scientific">Patella caerulea</name>
    <name type="common">Rayed Mediterranean limpet</name>
    <dbReference type="NCBI Taxonomy" id="87958"/>
    <lineage>
        <taxon>Eukaryota</taxon>
        <taxon>Metazoa</taxon>
        <taxon>Spiralia</taxon>
        <taxon>Lophotrochozoa</taxon>
        <taxon>Mollusca</taxon>
        <taxon>Gastropoda</taxon>
        <taxon>Patellogastropoda</taxon>
        <taxon>Patelloidea</taxon>
        <taxon>Patellidae</taxon>
        <taxon>Patella</taxon>
    </lineage>
</organism>
<dbReference type="SUPFAM" id="SSF47473">
    <property type="entry name" value="EF-hand"/>
    <property type="match status" value="1"/>
</dbReference>
<dbReference type="Proteomes" id="UP001347796">
    <property type="component" value="Unassembled WGS sequence"/>
</dbReference>
<dbReference type="AlphaFoldDB" id="A0AAN8G8B1"/>
<feature type="domain" description="EF-hand" evidence="2">
    <location>
        <begin position="129"/>
        <end position="164"/>
    </location>
</feature>